<evidence type="ECO:0000256" key="1">
    <source>
        <dbReference type="ARBA" id="ARBA00004370"/>
    </source>
</evidence>
<feature type="transmembrane region" description="Helical" evidence="5">
    <location>
        <begin position="274"/>
        <end position="298"/>
    </location>
</feature>
<keyword evidence="7" id="KW-1185">Reference proteome</keyword>
<evidence type="ECO:0000256" key="2">
    <source>
        <dbReference type="ARBA" id="ARBA00022692"/>
    </source>
</evidence>
<name>A0ABM1F5T4_PRICU</name>
<feature type="transmembrane region" description="Helical" evidence="5">
    <location>
        <begin position="121"/>
        <end position="144"/>
    </location>
</feature>
<protein>
    <submittedName>
        <fullName evidence="8">Probable G-protein coupled receptor B0563.6</fullName>
    </submittedName>
</protein>
<dbReference type="InterPro" id="IPR017452">
    <property type="entry name" value="GPCR_Rhodpsn_7TM"/>
</dbReference>
<dbReference type="InterPro" id="IPR000276">
    <property type="entry name" value="GPCR_Rhodpsn"/>
</dbReference>
<reference evidence="8" key="1">
    <citation type="submission" date="2025-08" db="UniProtKB">
        <authorList>
            <consortium name="RefSeq"/>
        </authorList>
    </citation>
    <scope>IDENTIFICATION</scope>
</reference>
<dbReference type="Pfam" id="PF00001">
    <property type="entry name" value="7tm_1"/>
    <property type="match status" value="1"/>
</dbReference>
<evidence type="ECO:0000313" key="7">
    <source>
        <dbReference type="Proteomes" id="UP000695022"/>
    </source>
</evidence>
<feature type="transmembrane region" description="Helical" evidence="5">
    <location>
        <begin position="165"/>
        <end position="183"/>
    </location>
</feature>
<keyword evidence="2 5" id="KW-0812">Transmembrane</keyword>
<feature type="transmembrane region" description="Helical" evidence="5">
    <location>
        <begin position="82"/>
        <end position="101"/>
    </location>
</feature>
<feature type="domain" description="G-protein coupled receptors family 1 profile" evidence="6">
    <location>
        <begin position="60"/>
        <end position="335"/>
    </location>
</feature>
<evidence type="ECO:0000313" key="8">
    <source>
        <dbReference type="RefSeq" id="XP_014679805.1"/>
    </source>
</evidence>
<dbReference type="PANTHER" id="PTHR47760:SF1">
    <property type="entry name" value="G-PROTEIN COUPLED RECEPTORS FAMILY 1 PROFILE DOMAIN-CONTAINING PROTEIN"/>
    <property type="match status" value="1"/>
</dbReference>
<keyword evidence="3 5" id="KW-1133">Transmembrane helix</keyword>
<sequence length="435" mass="46356">MDSTEFVSILANFCTSTPDVAADGGDVADCAARRSVTYTNAVGYVYRNFFPIIIAVGTVGNALNLVVLWSGRQRELKAVSYVYLRALAVVDFSVIVVLGVYNAVVYSKTSLLQWSLADAIYIGHVALPLANSLICASNLIVLAATFDRYVSICHPLRARALRERSTARVVVIVAVVVAAAVHVPEAFQQYAVSGVSRNSTFFFYQPCARIVHHAAYKHAWLWTQTLLSKILPIAGVVGLNPAIVVAYRRSIVARQSLTQGHAKSDDGGRADRQLTALMVAMSSVFVAATLPAMIVRLIDLLAAPWSGRYCLSYRLFRLAANALEAVNYAANFYLYSLANAAFRRCLLRVVGCVACRPTVARRAAGSGGGTSARSASTMNTVVVCGGGSPCPVIMRRPAGGTTAAATAAGAGSVRNAPTTVTTRLPRRDVIDTTAL</sequence>
<organism evidence="7 8">
    <name type="scientific">Priapulus caudatus</name>
    <name type="common">Priapulid worm</name>
    <dbReference type="NCBI Taxonomy" id="37621"/>
    <lineage>
        <taxon>Eukaryota</taxon>
        <taxon>Metazoa</taxon>
        <taxon>Ecdysozoa</taxon>
        <taxon>Scalidophora</taxon>
        <taxon>Priapulida</taxon>
        <taxon>Priapulimorpha</taxon>
        <taxon>Priapulimorphida</taxon>
        <taxon>Priapulidae</taxon>
        <taxon>Priapulus</taxon>
    </lineage>
</organism>
<evidence type="ECO:0000256" key="3">
    <source>
        <dbReference type="ARBA" id="ARBA00022989"/>
    </source>
</evidence>
<gene>
    <name evidence="8" type="primary">LOC106819723</name>
</gene>
<dbReference type="RefSeq" id="XP_014679805.1">
    <property type="nucleotide sequence ID" value="XM_014824319.1"/>
</dbReference>
<comment type="subcellular location">
    <subcellularLocation>
        <location evidence="1">Membrane</location>
    </subcellularLocation>
</comment>
<dbReference type="PRINTS" id="PR00237">
    <property type="entry name" value="GPCRRHODOPSN"/>
</dbReference>
<dbReference type="Gene3D" id="1.20.1070.10">
    <property type="entry name" value="Rhodopsin 7-helix transmembrane proteins"/>
    <property type="match status" value="1"/>
</dbReference>
<keyword evidence="4 5" id="KW-0472">Membrane</keyword>
<dbReference type="SUPFAM" id="SSF81321">
    <property type="entry name" value="Family A G protein-coupled receptor-like"/>
    <property type="match status" value="1"/>
</dbReference>
<dbReference type="GeneID" id="106819723"/>
<evidence type="ECO:0000259" key="6">
    <source>
        <dbReference type="PROSITE" id="PS50262"/>
    </source>
</evidence>
<evidence type="ECO:0000256" key="4">
    <source>
        <dbReference type="ARBA" id="ARBA00023136"/>
    </source>
</evidence>
<keyword evidence="8" id="KW-0675">Receptor</keyword>
<feature type="transmembrane region" description="Helical" evidence="5">
    <location>
        <begin position="49"/>
        <end position="70"/>
    </location>
</feature>
<dbReference type="PROSITE" id="PS50262">
    <property type="entry name" value="G_PROTEIN_RECEP_F1_2"/>
    <property type="match status" value="1"/>
</dbReference>
<dbReference type="InterPro" id="IPR053093">
    <property type="entry name" value="GPCR-like"/>
</dbReference>
<accession>A0ABM1F5T4</accession>
<feature type="transmembrane region" description="Helical" evidence="5">
    <location>
        <begin position="318"/>
        <end position="338"/>
    </location>
</feature>
<dbReference type="CDD" id="cd14978">
    <property type="entry name" value="7tmA_FMRFamide_R-like"/>
    <property type="match status" value="1"/>
</dbReference>
<dbReference type="Proteomes" id="UP000695022">
    <property type="component" value="Unplaced"/>
</dbReference>
<dbReference type="PANTHER" id="PTHR47760">
    <property type="entry name" value="G-PROTEIN COUPLED RECEPTOR B0563.6-LIKE PROTEIN-RELATED"/>
    <property type="match status" value="1"/>
</dbReference>
<feature type="transmembrane region" description="Helical" evidence="5">
    <location>
        <begin position="230"/>
        <end position="247"/>
    </location>
</feature>
<proteinExistence type="predicted"/>
<evidence type="ECO:0000256" key="5">
    <source>
        <dbReference type="SAM" id="Phobius"/>
    </source>
</evidence>